<gene>
    <name evidence="1" type="ORF">NCTC13336_00945</name>
</gene>
<accession>A0A377R0V6</accession>
<evidence type="ECO:0000313" key="1">
    <source>
        <dbReference type="EMBL" id="STR00729.1"/>
    </source>
</evidence>
<keyword evidence="2" id="KW-1185">Reference proteome</keyword>
<dbReference type="AlphaFoldDB" id="A0A377R0V6"/>
<dbReference type="Proteomes" id="UP000254293">
    <property type="component" value="Unassembled WGS sequence"/>
</dbReference>
<name>A0A377R0V6_9NEIS</name>
<sequence length="187" mass="21468">MMLYKVEKSNYSFFENKTGISGDFASILWNGEMKHAASGTVNIMRFGPSVPSIYLHMKNLIVAQEIKDIFSKKLTGFTAVNANKKKIINADWQNLKQDFFNKYFSLSDVISKGKHSPEAANKMPDLWLIKPNYPLNFKKISNDFWEFNYQDESDFYYGSGDRRGIFISGKAKNLITDLGDWLVCSKI</sequence>
<dbReference type="RefSeq" id="WP_115307962.1">
    <property type="nucleotide sequence ID" value="NZ_CP091516.1"/>
</dbReference>
<proteinExistence type="predicted"/>
<evidence type="ECO:0000313" key="2">
    <source>
        <dbReference type="Proteomes" id="UP000254293"/>
    </source>
</evidence>
<dbReference type="EMBL" id="UGJJ01000001">
    <property type="protein sequence ID" value="STR00729.1"/>
    <property type="molecule type" value="Genomic_DNA"/>
</dbReference>
<reference evidence="1 2" key="1">
    <citation type="submission" date="2018-06" db="EMBL/GenBank/DDBJ databases">
        <authorList>
            <consortium name="Pathogen Informatics"/>
            <person name="Doyle S."/>
        </authorList>
    </citation>
    <scope>NUCLEOTIDE SEQUENCE [LARGE SCALE GENOMIC DNA]</scope>
    <source>
        <strain evidence="1 2">NCTC13336</strain>
    </source>
</reference>
<dbReference type="OrthoDB" id="129742at2"/>
<protein>
    <submittedName>
        <fullName evidence="1">Uncharacterized protein</fullName>
    </submittedName>
</protein>
<organism evidence="1 2">
    <name type="scientific">Kingella potus</name>
    <dbReference type="NCBI Taxonomy" id="265175"/>
    <lineage>
        <taxon>Bacteria</taxon>
        <taxon>Pseudomonadati</taxon>
        <taxon>Pseudomonadota</taxon>
        <taxon>Betaproteobacteria</taxon>
        <taxon>Neisseriales</taxon>
        <taxon>Neisseriaceae</taxon>
        <taxon>Kingella</taxon>
    </lineage>
</organism>